<name>A0ABN7W8K6_GIGMA</name>
<organism evidence="1 2">
    <name type="scientific">Gigaspora margarita</name>
    <dbReference type="NCBI Taxonomy" id="4874"/>
    <lineage>
        <taxon>Eukaryota</taxon>
        <taxon>Fungi</taxon>
        <taxon>Fungi incertae sedis</taxon>
        <taxon>Mucoromycota</taxon>
        <taxon>Glomeromycotina</taxon>
        <taxon>Glomeromycetes</taxon>
        <taxon>Diversisporales</taxon>
        <taxon>Gigasporaceae</taxon>
        <taxon>Gigaspora</taxon>
    </lineage>
</organism>
<comment type="caution">
    <text evidence="1">The sequence shown here is derived from an EMBL/GenBank/DDBJ whole genome shotgun (WGS) entry which is preliminary data.</text>
</comment>
<sequence length="119" mass="14060">MVIIVDKKFNFPKNLQDLLLKAISNIKNISNHNDIEKYYKKIDKQLNYFKEFDKKAPNISDLIHIIDSAFLLIKELKNMNLNSTDAKLLTEVDDIRKHLTKKSKELDNILYLNKENIKK</sequence>
<evidence type="ECO:0000313" key="2">
    <source>
        <dbReference type="Proteomes" id="UP000789901"/>
    </source>
</evidence>
<dbReference type="EMBL" id="CAJVQB010034196">
    <property type="protein sequence ID" value="CAG8820837.1"/>
    <property type="molecule type" value="Genomic_DNA"/>
</dbReference>
<evidence type="ECO:0000313" key="1">
    <source>
        <dbReference type="EMBL" id="CAG8820837.1"/>
    </source>
</evidence>
<reference evidence="1 2" key="1">
    <citation type="submission" date="2021-06" db="EMBL/GenBank/DDBJ databases">
        <authorList>
            <person name="Kallberg Y."/>
            <person name="Tangrot J."/>
            <person name="Rosling A."/>
        </authorList>
    </citation>
    <scope>NUCLEOTIDE SEQUENCE [LARGE SCALE GENOMIC DNA]</scope>
    <source>
        <strain evidence="1 2">120-4 pot B 10/14</strain>
    </source>
</reference>
<feature type="non-terminal residue" evidence="1">
    <location>
        <position position="119"/>
    </location>
</feature>
<accession>A0ABN7W8K6</accession>
<gene>
    <name evidence="1" type="ORF">GMARGA_LOCUS27677</name>
</gene>
<keyword evidence="2" id="KW-1185">Reference proteome</keyword>
<proteinExistence type="predicted"/>
<protein>
    <submittedName>
        <fullName evidence="1">37387_t:CDS:1</fullName>
    </submittedName>
</protein>
<dbReference type="Proteomes" id="UP000789901">
    <property type="component" value="Unassembled WGS sequence"/>
</dbReference>